<dbReference type="Gene3D" id="3.40.50.880">
    <property type="match status" value="1"/>
</dbReference>
<keyword evidence="1" id="KW-0472">Membrane</keyword>
<dbReference type="Proteomes" id="UP000526302">
    <property type="component" value="Unassembled WGS sequence"/>
</dbReference>
<dbReference type="InterPro" id="IPR029062">
    <property type="entry name" value="Class_I_gatase-like"/>
</dbReference>
<accession>A0A7K4BZ51</accession>
<dbReference type="EMBL" id="JAAZKV010000011">
    <property type="protein sequence ID" value="NMA44472.1"/>
    <property type="molecule type" value="Genomic_DNA"/>
</dbReference>
<proteinExistence type="predicted"/>
<sequence>MYPDDGGADVVAPMGGAVRRFNLEGLVPLILLVIIGIASLNYFGVIDVPLLPKGSSHMQVLFIGNPSPGERTVLDNLSYMLNYRIRDAATFGNAASEELHQYDIVILDQSTTDKSVTVALGQAIQNYVNKGGKLIVVLNSGIYQNVGLMGLTATDVIGWKATFGDIMPQDCVLGPDMVPTCHPSRNLTMVGRIYRQDYDHPIMAGVELTPPATEPPYSLTTLAIQADAGSKQIAYIKAENIPQTYPAIIEKKKFGLGGTVVYFNYDPGKTPGVLVNTIKYLK</sequence>
<organism evidence="2 3">
    <name type="scientific">Candidatus Iainarchaeum sp</name>
    <dbReference type="NCBI Taxonomy" id="3101447"/>
    <lineage>
        <taxon>Archaea</taxon>
        <taxon>Candidatus Iainarchaeota</taxon>
        <taxon>Candidatus Iainarchaeia</taxon>
        <taxon>Candidatus Iainarchaeales</taxon>
        <taxon>Candidatus Iainarchaeaceae</taxon>
        <taxon>Candidatus Iainarchaeum</taxon>
    </lineage>
</organism>
<dbReference type="SUPFAM" id="SSF52317">
    <property type="entry name" value="Class I glutamine amidotransferase-like"/>
    <property type="match status" value="1"/>
</dbReference>
<name>A0A7K4BZ51_9ARCH</name>
<evidence type="ECO:0000313" key="3">
    <source>
        <dbReference type="Proteomes" id="UP000526302"/>
    </source>
</evidence>
<gene>
    <name evidence="2" type="ORF">GX950_01510</name>
</gene>
<evidence type="ECO:0008006" key="4">
    <source>
        <dbReference type="Google" id="ProtNLM"/>
    </source>
</evidence>
<comment type="caution">
    <text evidence="2">The sequence shown here is derived from an EMBL/GenBank/DDBJ whole genome shotgun (WGS) entry which is preliminary data.</text>
</comment>
<feature type="transmembrane region" description="Helical" evidence="1">
    <location>
        <begin position="29"/>
        <end position="51"/>
    </location>
</feature>
<protein>
    <recommendedName>
        <fullName evidence="4">DUF4350 domain-containing protein</fullName>
    </recommendedName>
</protein>
<keyword evidence="1" id="KW-1133">Transmembrane helix</keyword>
<dbReference type="AlphaFoldDB" id="A0A7K4BZ51"/>
<keyword evidence="1" id="KW-0812">Transmembrane</keyword>
<reference evidence="2 3" key="1">
    <citation type="journal article" date="2020" name="Biotechnol. Biofuels">
        <title>New insights from the biogas microbiome by comprehensive genome-resolved metagenomics of nearly 1600 species originating from multiple anaerobic digesters.</title>
        <authorList>
            <person name="Campanaro S."/>
            <person name="Treu L."/>
            <person name="Rodriguez-R L.M."/>
            <person name="Kovalovszki A."/>
            <person name="Ziels R.M."/>
            <person name="Maus I."/>
            <person name="Zhu X."/>
            <person name="Kougias P.G."/>
            <person name="Basile A."/>
            <person name="Luo G."/>
            <person name="Schluter A."/>
            <person name="Konstantinidis K.T."/>
            <person name="Angelidaki I."/>
        </authorList>
    </citation>
    <scope>NUCLEOTIDE SEQUENCE [LARGE SCALE GENOMIC DNA]</scope>
    <source>
        <strain evidence="2">AS22ysBPME_79</strain>
    </source>
</reference>
<evidence type="ECO:0000256" key="1">
    <source>
        <dbReference type="SAM" id="Phobius"/>
    </source>
</evidence>
<evidence type="ECO:0000313" key="2">
    <source>
        <dbReference type="EMBL" id="NMA44472.1"/>
    </source>
</evidence>